<protein>
    <recommendedName>
        <fullName evidence="3">Ankyrin repeat protein</fullName>
    </recommendedName>
</protein>
<name>A0A8B6C487_MYTGA</name>
<keyword evidence="2" id="KW-1185">Reference proteome</keyword>
<organism evidence="1 2">
    <name type="scientific">Mytilus galloprovincialis</name>
    <name type="common">Mediterranean mussel</name>
    <dbReference type="NCBI Taxonomy" id="29158"/>
    <lineage>
        <taxon>Eukaryota</taxon>
        <taxon>Metazoa</taxon>
        <taxon>Spiralia</taxon>
        <taxon>Lophotrochozoa</taxon>
        <taxon>Mollusca</taxon>
        <taxon>Bivalvia</taxon>
        <taxon>Autobranchia</taxon>
        <taxon>Pteriomorphia</taxon>
        <taxon>Mytilida</taxon>
        <taxon>Mytiloidea</taxon>
        <taxon>Mytilidae</taxon>
        <taxon>Mytilinae</taxon>
        <taxon>Mytilus</taxon>
    </lineage>
</organism>
<dbReference type="SUPFAM" id="SSF48403">
    <property type="entry name" value="Ankyrin repeat"/>
    <property type="match status" value="1"/>
</dbReference>
<dbReference type="InterPro" id="IPR036770">
    <property type="entry name" value="Ankyrin_rpt-contain_sf"/>
</dbReference>
<dbReference type="Proteomes" id="UP000596742">
    <property type="component" value="Unassembled WGS sequence"/>
</dbReference>
<accession>A0A8B6C487</accession>
<proteinExistence type="predicted"/>
<dbReference type="Gene3D" id="1.25.40.20">
    <property type="entry name" value="Ankyrin repeat-containing domain"/>
    <property type="match status" value="1"/>
</dbReference>
<dbReference type="PANTHER" id="PTHR46586">
    <property type="entry name" value="ANKYRIN REPEAT-CONTAINING PROTEIN"/>
    <property type="match status" value="1"/>
</dbReference>
<dbReference type="EMBL" id="UYJE01001127">
    <property type="protein sequence ID" value="VDH99311.1"/>
    <property type="molecule type" value="Genomic_DNA"/>
</dbReference>
<evidence type="ECO:0000313" key="2">
    <source>
        <dbReference type="Proteomes" id="UP000596742"/>
    </source>
</evidence>
<sequence length="306" mass="35477">MNEACLNDDLSFVMYLLGKFNHNSFDMKKAMIKACRGNKSTTTIEWLWRNTDQQLFDMNVAMTNACRYGRENIVKWLWENIHRSNFRMNEAFYNACKKEEMHVVRLMIEKVPRELLDISNALHTACPGNTNYRIIETILHNVNISSIDFNLIIRESCKHGTTSIIHYLLNTTDVRMIDMNQAMTNILSIDVNSDSYSDEEKVLKDEEKEQLAMTIIQKTTLSVLNIDELIIEICKNGWLELLQLLWLNNDHSNMSIDQSTIDIACEYGRENIVLWAVNNLGLNMINVKALMTESCGFGWLESVKKM</sequence>
<evidence type="ECO:0000313" key="1">
    <source>
        <dbReference type="EMBL" id="VDH99311.1"/>
    </source>
</evidence>
<comment type="caution">
    <text evidence="1">The sequence shown here is derived from an EMBL/GenBank/DDBJ whole genome shotgun (WGS) entry which is preliminary data.</text>
</comment>
<dbReference type="AlphaFoldDB" id="A0A8B6C487"/>
<reference evidence="1" key="1">
    <citation type="submission" date="2018-11" db="EMBL/GenBank/DDBJ databases">
        <authorList>
            <person name="Alioto T."/>
            <person name="Alioto T."/>
        </authorList>
    </citation>
    <scope>NUCLEOTIDE SEQUENCE</scope>
</reference>
<dbReference type="OrthoDB" id="6191447at2759"/>
<gene>
    <name evidence="1" type="ORF">MGAL_10B047640</name>
</gene>
<dbReference type="PANTHER" id="PTHR46586:SF3">
    <property type="entry name" value="ANKYRIN REPEAT-CONTAINING PROTEIN"/>
    <property type="match status" value="1"/>
</dbReference>
<evidence type="ECO:0008006" key="3">
    <source>
        <dbReference type="Google" id="ProtNLM"/>
    </source>
</evidence>
<dbReference type="InterPro" id="IPR052050">
    <property type="entry name" value="SecEffector_AnkRepeat"/>
</dbReference>